<keyword evidence="4 7" id="KW-0472">Membrane</keyword>
<keyword evidence="10" id="KW-1185">Reference proteome</keyword>
<dbReference type="PANTHER" id="PTHR33048:SF47">
    <property type="entry name" value="INTEGRAL MEMBRANE PROTEIN-RELATED"/>
    <property type="match status" value="1"/>
</dbReference>
<keyword evidence="3 7" id="KW-1133">Transmembrane helix</keyword>
<evidence type="ECO:0000256" key="5">
    <source>
        <dbReference type="ARBA" id="ARBA00038359"/>
    </source>
</evidence>
<reference evidence="9" key="1">
    <citation type="journal article" date="2020" name="Stud. Mycol.">
        <title>101 Dothideomycetes genomes: a test case for predicting lifestyles and emergence of pathogens.</title>
        <authorList>
            <person name="Haridas S."/>
            <person name="Albert R."/>
            <person name="Binder M."/>
            <person name="Bloem J."/>
            <person name="Labutti K."/>
            <person name="Salamov A."/>
            <person name="Andreopoulos B."/>
            <person name="Baker S."/>
            <person name="Barry K."/>
            <person name="Bills G."/>
            <person name="Bluhm B."/>
            <person name="Cannon C."/>
            <person name="Castanera R."/>
            <person name="Culley D."/>
            <person name="Daum C."/>
            <person name="Ezra D."/>
            <person name="Gonzalez J."/>
            <person name="Henrissat B."/>
            <person name="Kuo A."/>
            <person name="Liang C."/>
            <person name="Lipzen A."/>
            <person name="Lutzoni F."/>
            <person name="Magnuson J."/>
            <person name="Mondo S."/>
            <person name="Nolan M."/>
            <person name="Ohm R."/>
            <person name="Pangilinan J."/>
            <person name="Park H.-J."/>
            <person name="Ramirez L."/>
            <person name="Alfaro M."/>
            <person name="Sun H."/>
            <person name="Tritt A."/>
            <person name="Yoshinaga Y."/>
            <person name="Zwiers L.-H."/>
            <person name="Turgeon B."/>
            <person name="Goodwin S."/>
            <person name="Spatafora J."/>
            <person name="Crous P."/>
            <person name="Grigoriev I."/>
        </authorList>
    </citation>
    <scope>NUCLEOTIDE SEQUENCE</scope>
    <source>
        <strain evidence="9">CBS 122368</strain>
    </source>
</reference>
<dbReference type="Proteomes" id="UP000800094">
    <property type="component" value="Unassembled WGS sequence"/>
</dbReference>
<feature type="transmembrane region" description="Helical" evidence="7">
    <location>
        <begin position="114"/>
        <end position="139"/>
    </location>
</feature>
<dbReference type="AlphaFoldDB" id="A0A6A6IZJ6"/>
<evidence type="ECO:0000256" key="3">
    <source>
        <dbReference type="ARBA" id="ARBA00022989"/>
    </source>
</evidence>
<evidence type="ECO:0000256" key="2">
    <source>
        <dbReference type="ARBA" id="ARBA00022692"/>
    </source>
</evidence>
<dbReference type="InterPro" id="IPR052337">
    <property type="entry name" value="SAT4-like"/>
</dbReference>
<feature type="transmembrane region" description="Helical" evidence="7">
    <location>
        <begin position="151"/>
        <end position="171"/>
    </location>
</feature>
<organism evidence="9 10">
    <name type="scientific">Trematosphaeria pertusa</name>
    <dbReference type="NCBI Taxonomy" id="390896"/>
    <lineage>
        <taxon>Eukaryota</taxon>
        <taxon>Fungi</taxon>
        <taxon>Dikarya</taxon>
        <taxon>Ascomycota</taxon>
        <taxon>Pezizomycotina</taxon>
        <taxon>Dothideomycetes</taxon>
        <taxon>Pleosporomycetidae</taxon>
        <taxon>Pleosporales</taxon>
        <taxon>Massarineae</taxon>
        <taxon>Trematosphaeriaceae</taxon>
        <taxon>Trematosphaeria</taxon>
    </lineage>
</organism>
<feature type="transmembrane region" description="Helical" evidence="7">
    <location>
        <begin position="280"/>
        <end position="304"/>
    </location>
</feature>
<gene>
    <name evidence="9" type="ORF">BU26DRAFT_559644</name>
</gene>
<sequence length="385" mass="43205">MAPPLMPSQQEEYHQDRRTELYVSLIVLLVVNNVVVHGRIAAHYYDRYRHERFGFNLGNFLLEDVFMALSAIFVDAMIGHTLASASYGLGLHSWRINAEDPDYPSNLSNTFKHVWITLVLTAPAFTCVRLTLLFFYRRLFLVNQRCLKRAWWANLIYAVAWFFGASGFYIFQCWPAQWFYLRYYPRYHRPTPYPISGQCNASIVDNLARTLVFGLISDVGILLLPVFTISRLQMTLSKKIGLLGIFSIGVVACLMDLARITELWVGTDEIIDASYGAAQFFILSAATAVAATTCACLPVILPIACKAHKRRREGTKPQPSPLSAPPSFPSGSESAARKGRGFTRLDGDSSDRNAVELGEVETGGGDDRPEEPVRQMRCEGDEVSR</sequence>
<dbReference type="Pfam" id="PF20684">
    <property type="entry name" value="Fung_rhodopsin"/>
    <property type="match status" value="1"/>
</dbReference>
<evidence type="ECO:0000256" key="4">
    <source>
        <dbReference type="ARBA" id="ARBA00023136"/>
    </source>
</evidence>
<evidence type="ECO:0000259" key="8">
    <source>
        <dbReference type="Pfam" id="PF20684"/>
    </source>
</evidence>
<evidence type="ECO:0000313" key="9">
    <source>
        <dbReference type="EMBL" id="KAF2255010.1"/>
    </source>
</evidence>
<protein>
    <recommendedName>
        <fullName evidence="8">Rhodopsin domain-containing protein</fullName>
    </recommendedName>
</protein>
<evidence type="ECO:0000256" key="7">
    <source>
        <dbReference type="SAM" id="Phobius"/>
    </source>
</evidence>
<name>A0A6A6IZJ6_9PLEO</name>
<feature type="transmembrane region" description="Helical" evidence="7">
    <location>
        <begin position="210"/>
        <end position="228"/>
    </location>
</feature>
<dbReference type="InterPro" id="IPR049326">
    <property type="entry name" value="Rhodopsin_dom_fungi"/>
</dbReference>
<accession>A0A6A6IZJ6</accession>
<evidence type="ECO:0000256" key="1">
    <source>
        <dbReference type="ARBA" id="ARBA00004141"/>
    </source>
</evidence>
<dbReference type="OrthoDB" id="4682787at2759"/>
<dbReference type="RefSeq" id="XP_033690014.1">
    <property type="nucleotide sequence ID" value="XM_033832723.1"/>
</dbReference>
<dbReference type="EMBL" id="ML987190">
    <property type="protein sequence ID" value="KAF2255010.1"/>
    <property type="molecule type" value="Genomic_DNA"/>
</dbReference>
<comment type="similarity">
    <text evidence="5">Belongs to the SAT4 family.</text>
</comment>
<keyword evidence="2 7" id="KW-0812">Transmembrane</keyword>
<feature type="transmembrane region" description="Helical" evidence="7">
    <location>
        <begin position="240"/>
        <end position="260"/>
    </location>
</feature>
<feature type="domain" description="Rhodopsin" evidence="8">
    <location>
        <begin position="59"/>
        <end position="303"/>
    </location>
</feature>
<comment type="subcellular location">
    <subcellularLocation>
        <location evidence="1">Membrane</location>
        <topology evidence="1">Multi-pass membrane protein</topology>
    </subcellularLocation>
</comment>
<evidence type="ECO:0000313" key="10">
    <source>
        <dbReference type="Proteomes" id="UP000800094"/>
    </source>
</evidence>
<feature type="compositionally biased region" description="Basic and acidic residues" evidence="6">
    <location>
        <begin position="365"/>
        <end position="385"/>
    </location>
</feature>
<feature type="region of interest" description="Disordered" evidence="6">
    <location>
        <begin position="311"/>
        <end position="385"/>
    </location>
</feature>
<dbReference type="GO" id="GO:0016020">
    <property type="term" value="C:membrane"/>
    <property type="evidence" value="ECO:0007669"/>
    <property type="project" value="UniProtKB-SubCell"/>
</dbReference>
<proteinExistence type="inferred from homology"/>
<feature type="transmembrane region" description="Helical" evidence="7">
    <location>
        <begin position="66"/>
        <end position="94"/>
    </location>
</feature>
<dbReference type="PANTHER" id="PTHR33048">
    <property type="entry name" value="PTH11-LIKE INTEGRAL MEMBRANE PROTEIN (AFU_ORTHOLOGUE AFUA_5G11245)"/>
    <property type="match status" value="1"/>
</dbReference>
<dbReference type="GeneID" id="54586053"/>
<feature type="transmembrane region" description="Helical" evidence="7">
    <location>
        <begin position="21"/>
        <end position="45"/>
    </location>
</feature>
<evidence type="ECO:0000256" key="6">
    <source>
        <dbReference type="SAM" id="MobiDB-lite"/>
    </source>
</evidence>
<feature type="compositionally biased region" description="Basic and acidic residues" evidence="6">
    <location>
        <begin position="343"/>
        <end position="354"/>
    </location>
</feature>
<feature type="compositionally biased region" description="Pro residues" evidence="6">
    <location>
        <begin position="318"/>
        <end position="328"/>
    </location>
</feature>